<feature type="repeat" description="Filamin" evidence="2">
    <location>
        <begin position="777"/>
        <end position="812"/>
    </location>
</feature>
<feature type="repeat" description="Filamin" evidence="2">
    <location>
        <begin position="561"/>
        <end position="583"/>
    </location>
</feature>
<dbReference type="AlphaFoldDB" id="A0A0M0JEJ1"/>
<dbReference type="InterPro" id="IPR018247">
    <property type="entry name" value="EF_Hand_1_Ca_BS"/>
</dbReference>
<dbReference type="OrthoDB" id="18740at2759"/>
<keyword evidence="7" id="KW-1185">Reference proteome</keyword>
<evidence type="ECO:0000313" key="7">
    <source>
        <dbReference type="Proteomes" id="UP000037460"/>
    </source>
</evidence>
<organism evidence="6 7">
    <name type="scientific">Chrysochromulina tobinii</name>
    <dbReference type="NCBI Taxonomy" id="1460289"/>
    <lineage>
        <taxon>Eukaryota</taxon>
        <taxon>Haptista</taxon>
        <taxon>Haptophyta</taxon>
        <taxon>Prymnesiophyceae</taxon>
        <taxon>Prymnesiales</taxon>
        <taxon>Chrysochromulinaceae</taxon>
        <taxon>Chrysochromulina</taxon>
    </lineage>
</organism>
<dbReference type="Gene3D" id="2.60.40.10">
    <property type="entry name" value="Immunoglobulins"/>
    <property type="match status" value="3"/>
</dbReference>
<dbReference type="SMART" id="SM00557">
    <property type="entry name" value="IG_FLMN"/>
    <property type="match status" value="1"/>
</dbReference>
<dbReference type="PROSITE" id="PS00018">
    <property type="entry name" value="EF_HAND_1"/>
    <property type="match status" value="1"/>
</dbReference>
<dbReference type="InterPro" id="IPR001298">
    <property type="entry name" value="Filamin/ABP280_rpt"/>
</dbReference>
<feature type="region of interest" description="Disordered" evidence="4">
    <location>
        <begin position="642"/>
        <end position="667"/>
    </location>
</feature>
<protein>
    <recommendedName>
        <fullName evidence="5">EF-hand domain-containing protein</fullName>
    </recommendedName>
</protein>
<feature type="coiled-coil region" evidence="3">
    <location>
        <begin position="494"/>
        <end position="523"/>
    </location>
</feature>
<name>A0A0M0JEJ1_9EUKA</name>
<dbReference type="InterPro" id="IPR013783">
    <property type="entry name" value="Ig-like_fold"/>
</dbReference>
<dbReference type="Pfam" id="PF13405">
    <property type="entry name" value="EF-hand_6"/>
    <property type="match status" value="1"/>
</dbReference>
<dbReference type="PROSITE" id="PS50194">
    <property type="entry name" value="FILAMIN_REPEAT"/>
    <property type="match status" value="3"/>
</dbReference>
<accession>A0A0M0JEJ1</accession>
<feature type="coiled-coil region" evidence="3">
    <location>
        <begin position="154"/>
        <end position="219"/>
    </location>
</feature>
<evidence type="ECO:0000313" key="6">
    <source>
        <dbReference type="EMBL" id="KOO24996.1"/>
    </source>
</evidence>
<dbReference type="CDD" id="cd00051">
    <property type="entry name" value="EFh"/>
    <property type="match status" value="1"/>
</dbReference>
<evidence type="ECO:0000256" key="1">
    <source>
        <dbReference type="ARBA" id="ARBA00022837"/>
    </source>
</evidence>
<gene>
    <name evidence="6" type="ORF">Ctob_005149</name>
</gene>
<feature type="region of interest" description="Disordered" evidence="4">
    <location>
        <begin position="710"/>
        <end position="740"/>
    </location>
</feature>
<evidence type="ECO:0000256" key="2">
    <source>
        <dbReference type="PROSITE-ProRule" id="PRU00087"/>
    </source>
</evidence>
<dbReference type="SUPFAM" id="SSF81296">
    <property type="entry name" value="E set domains"/>
    <property type="match status" value="2"/>
</dbReference>
<dbReference type="InterPro" id="IPR017868">
    <property type="entry name" value="Filamin/ABP280_repeat-like"/>
</dbReference>
<feature type="compositionally biased region" description="Polar residues" evidence="4">
    <location>
        <begin position="646"/>
        <end position="657"/>
    </location>
</feature>
<feature type="repeat" description="Filamin" evidence="2">
    <location>
        <begin position="835"/>
        <end position="937"/>
    </location>
</feature>
<dbReference type="SUPFAM" id="SSF47473">
    <property type="entry name" value="EF-hand"/>
    <property type="match status" value="1"/>
</dbReference>
<comment type="caution">
    <text evidence="6">The sequence shown here is derived from an EMBL/GenBank/DDBJ whole genome shotgun (WGS) entry which is preliminary data.</text>
</comment>
<proteinExistence type="predicted"/>
<dbReference type="InterPro" id="IPR014756">
    <property type="entry name" value="Ig_E-set"/>
</dbReference>
<keyword evidence="3" id="KW-0175">Coiled coil</keyword>
<evidence type="ECO:0000256" key="3">
    <source>
        <dbReference type="SAM" id="Coils"/>
    </source>
</evidence>
<dbReference type="EMBL" id="JWZX01003030">
    <property type="protein sequence ID" value="KOO24996.1"/>
    <property type="molecule type" value="Genomic_DNA"/>
</dbReference>
<dbReference type="SMART" id="SM00054">
    <property type="entry name" value="EFh"/>
    <property type="match status" value="1"/>
</dbReference>
<feature type="compositionally biased region" description="Low complexity" evidence="4">
    <location>
        <begin position="55"/>
        <end position="75"/>
    </location>
</feature>
<dbReference type="Pfam" id="PF00630">
    <property type="entry name" value="Filamin"/>
    <property type="match status" value="1"/>
</dbReference>
<sequence length="1040" mass="111261">MASTAATADAIPYASDAFTAPLATHIATGSAAGAAAAVTKLRLGQLNSSKADSVSRGSNSSSRRSSRRTPSSKSSSNRKRPGGLAIIDEDSGLAQIAAQSEVSIHSAAVPLRAVLHAAAIPLRAAADLAWGEEEEAKNSVKLASTAVLKAQTNFSMAEEVMRQATKARKSAERNVAAAQFDVKSNNKQALAAKLADQVAVEAEAAQQRLERVVSEAIAKDAELAQALAELQRADDAASMSRAQHSSKQQDLAAADQAVAAAAMRHLEVQKRVADLTAASKALNEEADRAVKRSKGSAGAGKAWAERLSIAHQKAMKQASLGNEALAEAQQEARHVSTLLAVSEAAAREAADAEAAAAKISATDGDVATAAKATAFRLEQEAAMAKKEQKKAAEAAKAAMDVGEDARKNADREAAIKAADEAALRAAIEELERCKEKEMKAEAHLQDSCAKALAQAKQALAVAEAHHEAKRVFANDRESEACLAEKAVREEDSKLAAEKAARLKAQEEVRLLKEKEEAARHQQELVCNIAFSGSKLTLQSKPSIQRASRNPMAAMRCSSASGQMSIGVSLMGEPLPGSPFTCKVDAPTAHPAQCVLSGKALSEITANRQEHFQICYRDVLGHLAHAIELELSIDKVDKVEEGHSCRNSESLPDGQNTGRSRKGRRGKATALRLNVEARQQQLRHWNHRLALDSNRERLKAKDRQDEIEALESRLNSQKSARGSPREHRYAMGLGSPRGSPRAVGPWAQELIADPTGIGLAYGGLHPGRLHAHGRLFDSHKVFFSVGASGDYLLHVHFRHQATPLPGSPFKLTVHPDRAHPLGTYIDPAMLPLRGPSEPIAGSRKFGLGAGQLTGKYGCTLRVTARDKMGNPCVSGGAGITCGVVMQDQNVDLGLESTVEDEGNGKYACKWCGSRAGQYRVFVKMDGLHIQGSPLLMRLGPAKSNLTKNETPAMPAEADPEELAYWMGMIQLKMKDKHSSVMSAFRSLDKDGSGQLDMNEFKTMLVMFNLGDVPDYITHAIYQMVDMDNSGSMSCWPPKKHL</sequence>
<dbReference type="InterPro" id="IPR011992">
    <property type="entry name" value="EF-hand-dom_pair"/>
</dbReference>
<feature type="domain" description="EF-hand" evidence="5">
    <location>
        <begin position="974"/>
        <end position="1009"/>
    </location>
</feature>
<evidence type="ECO:0000256" key="4">
    <source>
        <dbReference type="SAM" id="MobiDB-lite"/>
    </source>
</evidence>
<keyword evidence="1" id="KW-0106">Calcium</keyword>
<reference evidence="7" key="1">
    <citation type="journal article" date="2015" name="PLoS Genet.">
        <title>Genome Sequence and Transcriptome Analyses of Chrysochromulina tobin: Metabolic Tools for Enhanced Algal Fitness in the Prominent Order Prymnesiales (Haptophyceae).</title>
        <authorList>
            <person name="Hovde B.T."/>
            <person name="Deodato C.R."/>
            <person name="Hunsperger H.M."/>
            <person name="Ryken S.A."/>
            <person name="Yost W."/>
            <person name="Jha R.K."/>
            <person name="Patterson J."/>
            <person name="Monnat R.J. Jr."/>
            <person name="Barlow S.B."/>
            <person name="Starkenburg S.R."/>
            <person name="Cattolico R.A."/>
        </authorList>
    </citation>
    <scope>NUCLEOTIDE SEQUENCE</scope>
    <source>
        <strain evidence="7">CCMP291</strain>
    </source>
</reference>
<dbReference type="GO" id="GO:0005509">
    <property type="term" value="F:calcium ion binding"/>
    <property type="evidence" value="ECO:0007669"/>
    <property type="project" value="InterPro"/>
</dbReference>
<dbReference type="Gene3D" id="1.10.238.10">
    <property type="entry name" value="EF-hand"/>
    <property type="match status" value="1"/>
</dbReference>
<evidence type="ECO:0000259" key="5">
    <source>
        <dbReference type="PROSITE" id="PS50222"/>
    </source>
</evidence>
<dbReference type="InterPro" id="IPR002048">
    <property type="entry name" value="EF_hand_dom"/>
</dbReference>
<feature type="coiled-coil region" evidence="3">
    <location>
        <begin position="416"/>
        <end position="443"/>
    </location>
</feature>
<dbReference type="PROSITE" id="PS50222">
    <property type="entry name" value="EF_HAND_2"/>
    <property type="match status" value="1"/>
</dbReference>
<dbReference type="Proteomes" id="UP000037460">
    <property type="component" value="Unassembled WGS sequence"/>
</dbReference>
<feature type="region of interest" description="Disordered" evidence="4">
    <location>
        <begin position="47"/>
        <end position="84"/>
    </location>
</feature>